<keyword evidence="9 13" id="KW-0460">Magnesium</keyword>
<dbReference type="PANTHER" id="PTHR11538:SF41">
    <property type="entry name" value="PHENYLALANINE--TRNA LIGASE, MITOCHONDRIAL"/>
    <property type="match status" value="1"/>
</dbReference>
<evidence type="ECO:0000256" key="5">
    <source>
        <dbReference type="ARBA" id="ARBA00022598"/>
    </source>
</evidence>
<dbReference type="InterPro" id="IPR006195">
    <property type="entry name" value="aa-tRNA-synth_II"/>
</dbReference>
<keyword evidence="8 13" id="KW-0067">ATP-binding</keyword>
<keyword evidence="6 13" id="KW-0479">Metal-binding</keyword>
<dbReference type="NCBIfam" id="TIGR00468">
    <property type="entry name" value="pheS"/>
    <property type="match status" value="1"/>
</dbReference>
<dbReference type="Pfam" id="PF01409">
    <property type="entry name" value="tRNA-synt_2d"/>
    <property type="match status" value="1"/>
</dbReference>
<accession>A0A2G9ZEX9</accession>
<organism evidence="15 16">
    <name type="scientific">bacterium (Candidatus Gribaldobacteria) CG23_combo_of_CG06-09_8_20_14_all_37_87_8</name>
    <dbReference type="NCBI Taxonomy" id="2014278"/>
    <lineage>
        <taxon>Bacteria</taxon>
        <taxon>Candidatus Gribaldobacteria</taxon>
    </lineage>
</organism>
<dbReference type="HAMAP" id="MF_00281">
    <property type="entry name" value="Phe_tRNA_synth_alpha1"/>
    <property type="match status" value="1"/>
</dbReference>
<comment type="similarity">
    <text evidence="2 13">Belongs to the class-II aminoacyl-tRNA synthetase family. Phe-tRNA synthetase alpha subunit type 1 subfamily.</text>
</comment>
<comment type="cofactor">
    <cofactor evidence="13">
        <name>Mg(2+)</name>
        <dbReference type="ChEBI" id="CHEBI:18420"/>
    </cofactor>
    <text evidence="13">Binds 2 magnesium ions per tetramer.</text>
</comment>
<comment type="subcellular location">
    <subcellularLocation>
        <location evidence="1 13">Cytoplasm</location>
    </subcellularLocation>
</comment>
<evidence type="ECO:0000256" key="8">
    <source>
        <dbReference type="ARBA" id="ARBA00022840"/>
    </source>
</evidence>
<gene>
    <name evidence="13" type="primary">pheS</name>
    <name evidence="15" type="ORF">COX24_02050</name>
</gene>
<evidence type="ECO:0000256" key="2">
    <source>
        <dbReference type="ARBA" id="ARBA00010207"/>
    </source>
</evidence>
<dbReference type="InterPro" id="IPR004188">
    <property type="entry name" value="Phe-tRNA_ligase_II_N"/>
</dbReference>
<comment type="subunit">
    <text evidence="3 13">Tetramer of two alpha and two beta subunits.</text>
</comment>
<keyword evidence="10 13" id="KW-0648">Protein biosynthesis</keyword>
<dbReference type="GO" id="GO:0004826">
    <property type="term" value="F:phenylalanine-tRNA ligase activity"/>
    <property type="evidence" value="ECO:0007669"/>
    <property type="project" value="UniProtKB-UniRule"/>
</dbReference>
<dbReference type="GO" id="GO:0000049">
    <property type="term" value="F:tRNA binding"/>
    <property type="evidence" value="ECO:0007669"/>
    <property type="project" value="InterPro"/>
</dbReference>
<evidence type="ECO:0000256" key="11">
    <source>
        <dbReference type="ARBA" id="ARBA00023146"/>
    </source>
</evidence>
<protein>
    <recommendedName>
        <fullName evidence="13">Phenylalanine--tRNA ligase alpha subunit</fullName>
        <ecNumber evidence="13">6.1.1.20</ecNumber>
    </recommendedName>
    <alternativeName>
        <fullName evidence="13">Phenylalanyl-tRNA synthetase alpha subunit</fullName>
        <shortName evidence="13">PheRS</shortName>
    </alternativeName>
</protein>
<feature type="binding site" evidence="13">
    <location>
        <position position="257"/>
    </location>
    <ligand>
        <name>Mg(2+)</name>
        <dbReference type="ChEBI" id="CHEBI:18420"/>
        <note>shared with beta subunit</note>
    </ligand>
</feature>
<dbReference type="EC" id="6.1.1.20" evidence="13"/>
<comment type="caution">
    <text evidence="15">The sequence shown here is derived from an EMBL/GenBank/DDBJ whole genome shotgun (WGS) entry which is preliminary data.</text>
</comment>
<sequence>MLMDISLIKKQADNELALIEKAEDLVLFEKKYLGKQGLIADVFKGLKDLPENERKIAGNQANLLKNELKAVFEQKSKQIYQKRGQTENLVGKIDVSRPVPQKEIGYLHLITQAQRELTDIFKTMGFEVVLGSEIESDWYNFDALNVPKDHPARDMQDTFWLKPESSKMLLRTHTSPMQARYMETHKPPFRIVVPGRVFRNEATDVKHEAQFYQLEGLMVDENISVSSFKAIMAEFLSQYFESKVEVRLRPGYFPFVEPGFEIDAKTKGGGPARRSPKGEGGWLELMGAGMVHPNVFKAAGLQQRTKGKVNFTGFAFGCGIERLAMIKHNILDLRLFYQNDLRFLKQF</sequence>
<keyword evidence="4 13" id="KW-0963">Cytoplasm</keyword>
<dbReference type="PANTHER" id="PTHR11538">
    <property type="entry name" value="PHENYLALANYL-TRNA SYNTHETASE"/>
    <property type="match status" value="1"/>
</dbReference>
<dbReference type="Gene3D" id="3.30.930.10">
    <property type="entry name" value="Bira Bifunctional Protein, Domain 2"/>
    <property type="match status" value="1"/>
</dbReference>
<evidence type="ECO:0000256" key="4">
    <source>
        <dbReference type="ARBA" id="ARBA00022490"/>
    </source>
</evidence>
<dbReference type="CDD" id="cd00496">
    <property type="entry name" value="PheRS_alpha_core"/>
    <property type="match status" value="1"/>
</dbReference>
<evidence type="ECO:0000256" key="9">
    <source>
        <dbReference type="ARBA" id="ARBA00022842"/>
    </source>
</evidence>
<dbReference type="InterPro" id="IPR022911">
    <property type="entry name" value="Phe_tRNA_ligase_alpha1_bac"/>
</dbReference>
<keyword evidence="5 13" id="KW-0436">Ligase</keyword>
<dbReference type="GO" id="GO:0005524">
    <property type="term" value="F:ATP binding"/>
    <property type="evidence" value="ECO:0007669"/>
    <property type="project" value="UniProtKB-UniRule"/>
</dbReference>
<evidence type="ECO:0000256" key="13">
    <source>
        <dbReference type="HAMAP-Rule" id="MF_00281"/>
    </source>
</evidence>
<evidence type="ECO:0000313" key="16">
    <source>
        <dbReference type="Proteomes" id="UP000230447"/>
    </source>
</evidence>
<dbReference type="InterPro" id="IPR045864">
    <property type="entry name" value="aa-tRNA-synth_II/BPL/LPL"/>
</dbReference>
<keyword evidence="11 13" id="KW-0030">Aminoacyl-tRNA synthetase</keyword>
<dbReference type="InterPro" id="IPR002319">
    <property type="entry name" value="Phenylalanyl-tRNA_Synthase"/>
</dbReference>
<dbReference type="InterPro" id="IPR004529">
    <property type="entry name" value="Phe-tRNA-synth_IIc_asu"/>
</dbReference>
<dbReference type="PROSITE" id="PS50862">
    <property type="entry name" value="AA_TRNA_LIGASE_II"/>
    <property type="match status" value="1"/>
</dbReference>
<proteinExistence type="inferred from homology"/>
<reference evidence="15 16" key="1">
    <citation type="submission" date="2017-09" db="EMBL/GenBank/DDBJ databases">
        <title>Depth-based differentiation of microbial function through sediment-hosted aquifers and enrichment of novel symbionts in the deep terrestrial subsurface.</title>
        <authorList>
            <person name="Probst A.J."/>
            <person name="Ladd B."/>
            <person name="Jarett J.K."/>
            <person name="Geller-Mcgrath D.E."/>
            <person name="Sieber C.M."/>
            <person name="Emerson J.B."/>
            <person name="Anantharaman K."/>
            <person name="Thomas B.C."/>
            <person name="Malmstrom R."/>
            <person name="Stieglmeier M."/>
            <person name="Klingl A."/>
            <person name="Woyke T."/>
            <person name="Ryan C.M."/>
            <person name="Banfield J.F."/>
        </authorList>
    </citation>
    <scope>NUCLEOTIDE SEQUENCE [LARGE SCALE GENOMIC DNA]</scope>
    <source>
        <strain evidence="15">CG23_combo_of_CG06-09_8_20_14_all_37_87_8</strain>
    </source>
</reference>
<comment type="catalytic activity">
    <reaction evidence="12 13">
        <text>tRNA(Phe) + L-phenylalanine + ATP = L-phenylalanyl-tRNA(Phe) + AMP + diphosphate + H(+)</text>
        <dbReference type="Rhea" id="RHEA:19413"/>
        <dbReference type="Rhea" id="RHEA-COMP:9668"/>
        <dbReference type="Rhea" id="RHEA-COMP:9699"/>
        <dbReference type="ChEBI" id="CHEBI:15378"/>
        <dbReference type="ChEBI" id="CHEBI:30616"/>
        <dbReference type="ChEBI" id="CHEBI:33019"/>
        <dbReference type="ChEBI" id="CHEBI:58095"/>
        <dbReference type="ChEBI" id="CHEBI:78442"/>
        <dbReference type="ChEBI" id="CHEBI:78531"/>
        <dbReference type="ChEBI" id="CHEBI:456215"/>
        <dbReference type="EC" id="6.1.1.20"/>
    </reaction>
</comment>
<evidence type="ECO:0000256" key="1">
    <source>
        <dbReference type="ARBA" id="ARBA00004496"/>
    </source>
</evidence>
<evidence type="ECO:0000256" key="10">
    <source>
        <dbReference type="ARBA" id="ARBA00022917"/>
    </source>
</evidence>
<evidence type="ECO:0000256" key="3">
    <source>
        <dbReference type="ARBA" id="ARBA00011209"/>
    </source>
</evidence>
<dbReference type="GO" id="GO:0006432">
    <property type="term" value="P:phenylalanyl-tRNA aminoacylation"/>
    <property type="evidence" value="ECO:0007669"/>
    <property type="project" value="UniProtKB-UniRule"/>
</dbReference>
<dbReference type="AlphaFoldDB" id="A0A2G9ZEX9"/>
<name>A0A2G9ZEX9_9BACT</name>
<evidence type="ECO:0000256" key="12">
    <source>
        <dbReference type="ARBA" id="ARBA00049255"/>
    </source>
</evidence>
<dbReference type="Pfam" id="PF02912">
    <property type="entry name" value="Phe_tRNA-synt_N"/>
    <property type="match status" value="1"/>
</dbReference>
<feature type="domain" description="Aminoacyl-transfer RNA synthetases class-II family profile" evidence="14">
    <location>
        <begin position="107"/>
        <end position="326"/>
    </location>
</feature>
<evidence type="ECO:0000256" key="7">
    <source>
        <dbReference type="ARBA" id="ARBA00022741"/>
    </source>
</evidence>
<dbReference type="GO" id="GO:0000287">
    <property type="term" value="F:magnesium ion binding"/>
    <property type="evidence" value="ECO:0007669"/>
    <property type="project" value="UniProtKB-UniRule"/>
</dbReference>
<evidence type="ECO:0000313" key="15">
    <source>
        <dbReference type="EMBL" id="PIP31722.1"/>
    </source>
</evidence>
<keyword evidence="7 13" id="KW-0547">Nucleotide-binding</keyword>
<dbReference type="SUPFAM" id="SSF46589">
    <property type="entry name" value="tRNA-binding arm"/>
    <property type="match status" value="1"/>
</dbReference>
<dbReference type="Proteomes" id="UP000230447">
    <property type="component" value="Unassembled WGS sequence"/>
</dbReference>
<dbReference type="SUPFAM" id="SSF55681">
    <property type="entry name" value="Class II aaRS and biotin synthetases"/>
    <property type="match status" value="1"/>
</dbReference>
<evidence type="ECO:0000256" key="6">
    <source>
        <dbReference type="ARBA" id="ARBA00022723"/>
    </source>
</evidence>
<evidence type="ECO:0000259" key="14">
    <source>
        <dbReference type="PROSITE" id="PS50862"/>
    </source>
</evidence>
<dbReference type="EMBL" id="PCSB01000042">
    <property type="protein sequence ID" value="PIP31722.1"/>
    <property type="molecule type" value="Genomic_DNA"/>
</dbReference>
<dbReference type="GO" id="GO:0005737">
    <property type="term" value="C:cytoplasm"/>
    <property type="evidence" value="ECO:0007669"/>
    <property type="project" value="UniProtKB-SubCell"/>
</dbReference>
<dbReference type="InterPro" id="IPR010978">
    <property type="entry name" value="tRNA-bd_arm"/>
</dbReference>